<evidence type="ECO:0000259" key="1">
    <source>
        <dbReference type="Pfam" id="PF09681"/>
    </source>
</evidence>
<dbReference type="Proteomes" id="UP000199263">
    <property type="component" value="Unassembled WGS sequence"/>
</dbReference>
<protein>
    <submittedName>
        <fullName evidence="2">Phage replisome organizer, putative, N-terminal region</fullName>
    </submittedName>
</protein>
<dbReference type="EMBL" id="FOMG01000004">
    <property type="protein sequence ID" value="SFC50604.1"/>
    <property type="molecule type" value="Genomic_DNA"/>
</dbReference>
<dbReference type="OrthoDB" id="3199595at2"/>
<accession>A0A1I1JPW5</accession>
<dbReference type="RefSeq" id="WP_090089178.1">
    <property type="nucleotide sequence ID" value="NZ_FOMG01000004.1"/>
</dbReference>
<evidence type="ECO:0000313" key="2">
    <source>
        <dbReference type="EMBL" id="SFC50604.1"/>
    </source>
</evidence>
<dbReference type="STRING" id="119641.SAMN05421842_104121"/>
<feature type="domain" description="Phage replisome organiser N-terminal" evidence="1">
    <location>
        <begin position="6"/>
        <end position="115"/>
    </location>
</feature>
<dbReference type="NCBIfam" id="TIGR01714">
    <property type="entry name" value="phage_rep_org_N"/>
    <property type="match status" value="1"/>
</dbReference>
<dbReference type="AlphaFoldDB" id="A0A1I1JPW5"/>
<evidence type="ECO:0000313" key="3">
    <source>
        <dbReference type="Proteomes" id="UP000199263"/>
    </source>
</evidence>
<dbReference type="InterPro" id="IPR010056">
    <property type="entry name" value="Phage_rep_org__N"/>
</dbReference>
<reference evidence="2 3" key="1">
    <citation type="submission" date="2016-10" db="EMBL/GenBank/DDBJ databases">
        <authorList>
            <person name="de Groot N.N."/>
        </authorList>
    </citation>
    <scope>NUCLEOTIDE SEQUENCE [LARGE SCALE GENOMIC DNA]</scope>
    <source>
        <strain evidence="2 3">DSM 12992</strain>
    </source>
</reference>
<gene>
    <name evidence="2" type="ORF">SAMN05421842_104121</name>
</gene>
<name>A0A1I1JPW5_9CLOT</name>
<organism evidence="2 3">
    <name type="scientific">Clostridium uliginosum</name>
    <dbReference type="NCBI Taxonomy" id="119641"/>
    <lineage>
        <taxon>Bacteria</taxon>
        <taxon>Bacillati</taxon>
        <taxon>Bacillota</taxon>
        <taxon>Clostridia</taxon>
        <taxon>Eubacteriales</taxon>
        <taxon>Clostridiaceae</taxon>
        <taxon>Clostridium</taxon>
    </lineage>
</organism>
<dbReference type="Pfam" id="PF09681">
    <property type="entry name" value="Phage_rep_org_N"/>
    <property type="match status" value="1"/>
</dbReference>
<sequence>MRERKYVKLRVDMYEDTKFKIIDTMDERDLIHYIWTRIVTLAGKVNLEGDLYMSKNIPYTAETLSIEFNRSVEKVELALNVLKDLEMVEFTEDNVYKVRNFTKHQNIKVKEKTENVGNKVEVNNKESIVNEELENQNFEKNEKESKDNNENNLKNNCTKHNKINVNIKAKEVKCEEKLDNEIKIIELKKNQSENNSLNNKNIYDKEKLDNNINLDSNLLLDMKINKRKSKNGKKKEKYNNDIIKIDDEECMIDVCEWRDQPKLEGDTLIKSFIF</sequence>
<keyword evidence="3" id="KW-1185">Reference proteome</keyword>
<proteinExistence type="predicted"/>